<feature type="region of interest" description="Disordered" evidence="1">
    <location>
        <begin position="43"/>
        <end position="81"/>
    </location>
</feature>
<gene>
    <name evidence="2" type="ORF">A6122_2441</name>
</gene>
<dbReference type="Proteomes" id="UP000077071">
    <property type="component" value="Chromosome"/>
</dbReference>
<name>A0A160KV43_9MICO</name>
<dbReference type="KEGG" id="rtn:A6122_2441"/>
<dbReference type="PATRIC" id="fig|33888.3.peg.2727"/>
<proteinExistence type="predicted"/>
<evidence type="ECO:0000313" key="2">
    <source>
        <dbReference type="EMBL" id="AND17557.1"/>
    </source>
</evidence>
<keyword evidence="3" id="KW-1185">Reference proteome</keyword>
<organism evidence="2 3">
    <name type="scientific">Rathayibacter tritici</name>
    <dbReference type="NCBI Taxonomy" id="33888"/>
    <lineage>
        <taxon>Bacteria</taxon>
        <taxon>Bacillati</taxon>
        <taxon>Actinomycetota</taxon>
        <taxon>Actinomycetes</taxon>
        <taxon>Micrococcales</taxon>
        <taxon>Microbacteriaceae</taxon>
        <taxon>Rathayibacter</taxon>
    </lineage>
</organism>
<dbReference type="STRING" id="33888.A6122_2441"/>
<protein>
    <submittedName>
        <fullName evidence="2">Uncharacterized protein</fullName>
    </submittedName>
</protein>
<evidence type="ECO:0000313" key="3">
    <source>
        <dbReference type="Proteomes" id="UP000077071"/>
    </source>
</evidence>
<reference evidence="2 3" key="1">
    <citation type="submission" date="2016-05" db="EMBL/GenBank/DDBJ databases">
        <title>Complete genome sequence of Rathayibacter tritici NCPPB 1953.</title>
        <authorList>
            <person name="Park J."/>
            <person name="Lee H.-H."/>
            <person name="Lee S.-W."/>
            <person name="Seo Y.-S."/>
        </authorList>
    </citation>
    <scope>NUCLEOTIDE SEQUENCE [LARGE SCALE GENOMIC DNA]</scope>
    <source>
        <strain evidence="2 3">NCPPB 1953</strain>
    </source>
</reference>
<sequence>MTPPPRRLPSRVYRRRRAAALLALVVIVAGLAVLLSMLPRMGASDAESSSTPTAALPTLYPTTSPDGSPGGSPGASPGAAPACTADSVAVTAVTDATSYAPGEDPQLSLSLTNTSSTDCVIDAGTSTQVFTITSGSEQIWTSTDCQTGAADLSVLLQAGRSVTGSGLTWDRTRSSADTCSGGREAVAAGGAAYNLSVSVAGIASGSPTQFLLQ</sequence>
<evidence type="ECO:0000256" key="1">
    <source>
        <dbReference type="SAM" id="MobiDB-lite"/>
    </source>
</evidence>
<dbReference type="OrthoDB" id="5189092at2"/>
<dbReference type="EMBL" id="CP015515">
    <property type="protein sequence ID" value="AND17557.1"/>
    <property type="molecule type" value="Genomic_DNA"/>
</dbReference>
<accession>A0A160KV43</accession>
<feature type="compositionally biased region" description="Low complexity" evidence="1">
    <location>
        <begin position="50"/>
        <end position="67"/>
    </location>
</feature>
<dbReference type="AlphaFoldDB" id="A0A160KV43"/>
<dbReference type="RefSeq" id="WP_068255587.1">
    <property type="nucleotide sequence ID" value="NZ_CP015515.1"/>
</dbReference>